<dbReference type="AlphaFoldDB" id="A0A1H7AD04"/>
<dbReference type="GO" id="GO:0032259">
    <property type="term" value="P:methylation"/>
    <property type="evidence" value="ECO:0007669"/>
    <property type="project" value="UniProtKB-KW"/>
</dbReference>
<keyword evidence="3" id="KW-1185">Reference proteome</keyword>
<proteinExistence type="predicted"/>
<accession>A0A1H7AD04</accession>
<gene>
    <name evidence="2" type="ORF">SAMN05192553_105266</name>
</gene>
<dbReference type="STRING" id="1416801.SAMN05192553_105266"/>
<keyword evidence="2" id="KW-0808">Transferase</keyword>
<reference evidence="3" key="1">
    <citation type="submission" date="2016-10" db="EMBL/GenBank/DDBJ databases">
        <authorList>
            <person name="Varghese N."/>
            <person name="Submissions S."/>
        </authorList>
    </citation>
    <scope>NUCLEOTIDE SEQUENCE [LARGE SCALE GENOMIC DNA]</scope>
    <source>
        <strain evidence="3">IBRC-M 10761</strain>
    </source>
</reference>
<dbReference type="GO" id="GO:0008168">
    <property type="term" value="F:methyltransferase activity"/>
    <property type="evidence" value="ECO:0007669"/>
    <property type="project" value="UniProtKB-KW"/>
</dbReference>
<organism evidence="2 3">
    <name type="scientific">Cyclobacterium xiamenense</name>
    <dbReference type="NCBI Taxonomy" id="1297121"/>
    <lineage>
        <taxon>Bacteria</taxon>
        <taxon>Pseudomonadati</taxon>
        <taxon>Bacteroidota</taxon>
        <taxon>Cytophagia</taxon>
        <taxon>Cytophagales</taxon>
        <taxon>Cyclobacteriaceae</taxon>
        <taxon>Cyclobacterium</taxon>
    </lineage>
</organism>
<evidence type="ECO:0000313" key="3">
    <source>
        <dbReference type="Proteomes" id="UP000199403"/>
    </source>
</evidence>
<dbReference type="Gene3D" id="3.40.50.150">
    <property type="entry name" value="Vaccinia Virus protein VP39"/>
    <property type="match status" value="1"/>
</dbReference>
<name>A0A1H7AD04_9BACT</name>
<protein>
    <submittedName>
        <fullName evidence="2">Methyltransferase, FkbM family</fullName>
    </submittedName>
</protein>
<sequence>MRKLKLLDRILSFGNRKIEPLLKIPNGWITKAINKEQANVLQIGSNDGKTRDPIFRIMKDKRQWKGFFVEPVPYLFGRLKENYLKLADPQRFQFSNQAVNHGLEEDFYYVDKHAKYVIPNLPEWYDQIGSFNKNHILRHMEGKFEPFIQTMMIKGTTLSELIGNFNIDRIDLFHLDTEGYDWLILSQLDLDRYQPIVILYEHKHLKIDEYQYALKHLSGVYEIIRFKNDCLCLHREKHQLTVSDITCLKRITQNF</sequence>
<evidence type="ECO:0000259" key="1">
    <source>
        <dbReference type="Pfam" id="PF05050"/>
    </source>
</evidence>
<dbReference type="Proteomes" id="UP000199403">
    <property type="component" value="Unassembled WGS sequence"/>
</dbReference>
<dbReference type="EMBL" id="FNZH01000005">
    <property type="protein sequence ID" value="SEJ58885.1"/>
    <property type="molecule type" value="Genomic_DNA"/>
</dbReference>
<feature type="domain" description="Methyltransferase FkbM" evidence="1">
    <location>
        <begin position="42"/>
        <end position="212"/>
    </location>
</feature>
<dbReference type="InterPro" id="IPR029063">
    <property type="entry name" value="SAM-dependent_MTases_sf"/>
</dbReference>
<dbReference type="SUPFAM" id="SSF53335">
    <property type="entry name" value="S-adenosyl-L-methionine-dependent methyltransferases"/>
    <property type="match status" value="1"/>
</dbReference>
<evidence type="ECO:0000313" key="2">
    <source>
        <dbReference type="EMBL" id="SEJ58885.1"/>
    </source>
</evidence>
<dbReference type="RefSeq" id="WP_177179689.1">
    <property type="nucleotide sequence ID" value="NZ_FNZH01000005.1"/>
</dbReference>
<dbReference type="InterPro" id="IPR006342">
    <property type="entry name" value="FkbM_mtfrase"/>
</dbReference>
<keyword evidence="2" id="KW-0489">Methyltransferase</keyword>
<dbReference type="Pfam" id="PF05050">
    <property type="entry name" value="Methyltransf_21"/>
    <property type="match status" value="1"/>
</dbReference>